<dbReference type="Gene3D" id="1.10.10.10">
    <property type="entry name" value="Winged helix-like DNA-binding domain superfamily/Winged helix DNA-binding domain"/>
    <property type="match status" value="1"/>
</dbReference>
<dbReference type="AlphaFoldDB" id="A0AA97I2U4"/>
<dbReference type="PANTHER" id="PTHR43022">
    <property type="entry name" value="PROTEIN SMF"/>
    <property type="match status" value="1"/>
</dbReference>
<dbReference type="InterPro" id="IPR057666">
    <property type="entry name" value="DrpA_SLOG"/>
</dbReference>
<sequence>MDHARLVASLRLARSRNIGPVAYHHLIQRFGSAEAALEALPDLASRAGKKQVIIAKADDIEREIDSVQRLGAQHVVSGGLDYPPLLSHMENPPPVLIVAGDTSLASRPTLAMVGARNSSAAARKLAFQLASGVAEQGIVTVSGLARGIDTQAHQGAIQGSHDVSAMTIAVIASGIDLQYPPENADLQRTIAEIGLLITEYPPGTEPLARHFPFRNRIIAGLSYATLVVEAAPRSGSLITARLANEQGREVLAIPGSPLDKRSEGCNGLIREGATLVRNVDDILEALANIGDVAAVADSNQAPAAAEPRLLEEMLEPTLVPTEAEPPIAIDPEDIASDHDRISAHLSFAPITVNDLAVLSEMAVERVQAVLVELEITGQLTRLAGGKVQRAESD</sequence>
<dbReference type="Gene3D" id="3.40.50.450">
    <property type="match status" value="1"/>
</dbReference>
<dbReference type="InterPro" id="IPR041614">
    <property type="entry name" value="DprA_WH"/>
</dbReference>
<dbReference type="InterPro" id="IPR003488">
    <property type="entry name" value="DprA"/>
</dbReference>
<proteinExistence type="inferred from homology"/>
<dbReference type="NCBIfam" id="TIGR00732">
    <property type="entry name" value="dprA"/>
    <property type="match status" value="1"/>
</dbReference>
<protein>
    <submittedName>
        <fullName evidence="4">DNA-processing protein DprA</fullName>
    </submittedName>
</protein>
<dbReference type="PANTHER" id="PTHR43022:SF1">
    <property type="entry name" value="PROTEIN SMF"/>
    <property type="match status" value="1"/>
</dbReference>
<evidence type="ECO:0000259" key="2">
    <source>
        <dbReference type="Pfam" id="PF02481"/>
    </source>
</evidence>
<comment type="similarity">
    <text evidence="1">Belongs to the DprA/Smf family.</text>
</comment>
<evidence type="ECO:0000313" key="5">
    <source>
        <dbReference type="Proteomes" id="UP001302429"/>
    </source>
</evidence>
<keyword evidence="5" id="KW-1185">Reference proteome</keyword>
<dbReference type="SUPFAM" id="SSF102405">
    <property type="entry name" value="MCP/YpsA-like"/>
    <property type="match status" value="1"/>
</dbReference>
<dbReference type="InterPro" id="IPR036388">
    <property type="entry name" value="WH-like_DNA-bd_sf"/>
</dbReference>
<dbReference type="KEGG" id="acoa:RB602_08950"/>
<dbReference type="EMBL" id="CP136594">
    <property type="protein sequence ID" value="WOE76623.1"/>
    <property type="molecule type" value="Genomic_DNA"/>
</dbReference>
<evidence type="ECO:0000313" key="4">
    <source>
        <dbReference type="EMBL" id="WOE76623.1"/>
    </source>
</evidence>
<dbReference type="Pfam" id="PF02481">
    <property type="entry name" value="DNA_processg_A"/>
    <property type="match status" value="1"/>
</dbReference>
<feature type="domain" description="Smf/DprA SLOG" evidence="2">
    <location>
        <begin position="79"/>
        <end position="286"/>
    </location>
</feature>
<evidence type="ECO:0000256" key="1">
    <source>
        <dbReference type="ARBA" id="ARBA00006525"/>
    </source>
</evidence>
<dbReference type="Pfam" id="PF21102">
    <property type="entry name" value="DprA_N"/>
    <property type="match status" value="1"/>
</dbReference>
<evidence type="ECO:0000259" key="3">
    <source>
        <dbReference type="Pfam" id="PF17782"/>
    </source>
</evidence>
<dbReference type="GO" id="GO:0009294">
    <property type="term" value="P:DNA-mediated transformation"/>
    <property type="evidence" value="ECO:0007669"/>
    <property type="project" value="InterPro"/>
</dbReference>
<gene>
    <name evidence="4" type="primary">dprA</name>
    <name evidence="4" type="ORF">RB602_08950</name>
</gene>
<reference evidence="4 5" key="1">
    <citation type="submission" date="2023-10" db="EMBL/GenBank/DDBJ databases">
        <title>Complete genome sequence of a Sphingomonadaceae bacterium.</title>
        <authorList>
            <person name="Yan C."/>
        </authorList>
    </citation>
    <scope>NUCLEOTIDE SEQUENCE [LARGE SCALE GENOMIC DNA]</scope>
    <source>
        <strain evidence="4 5">SCSIO 66989</strain>
    </source>
</reference>
<dbReference type="Proteomes" id="UP001302429">
    <property type="component" value="Chromosome"/>
</dbReference>
<name>A0AA97I2U4_9SPHN</name>
<dbReference type="RefSeq" id="WP_317084469.1">
    <property type="nucleotide sequence ID" value="NZ_CP136594.1"/>
</dbReference>
<feature type="domain" description="DprA winged helix" evidence="3">
    <location>
        <begin position="331"/>
        <end position="385"/>
    </location>
</feature>
<accession>A0AA97I2U4</accession>
<organism evidence="4 5">
    <name type="scientific">Alterisphingorhabdus coralli</name>
    <dbReference type="NCBI Taxonomy" id="3071408"/>
    <lineage>
        <taxon>Bacteria</taxon>
        <taxon>Pseudomonadati</taxon>
        <taxon>Pseudomonadota</taxon>
        <taxon>Alphaproteobacteria</taxon>
        <taxon>Sphingomonadales</taxon>
        <taxon>Sphingomonadaceae</taxon>
        <taxon>Alterisphingorhabdus (ex Yan et al. 2024)</taxon>
    </lineage>
</organism>
<dbReference type="Pfam" id="PF17782">
    <property type="entry name" value="WHD_DprA"/>
    <property type="match status" value="1"/>
</dbReference>